<dbReference type="EMBL" id="AUZX01000036">
    <property type="protein sequence ID" value="EQD81225.1"/>
    <property type="molecule type" value="Genomic_DNA"/>
</dbReference>
<accession>T1DHD6</accession>
<reference evidence="2" key="1">
    <citation type="submission" date="2013-08" db="EMBL/GenBank/DDBJ databases">
        <authorList>
            <person name="Mendez C."/>
            <person name="Richter M."/>
            <person name="Ferrer M."/>
            <person name="Sanchez J."/>
        </authorList>
    </citation>
    <scope>NUCLEOTIDE SEQUENCE</scope>
</reference>
<organism evidence="2">
    <name type="scientific">mine drainage metagenome</name>
    <dbReference type="NCBI Taxonomy" id="410659"/>
    <lineage>
        <taxon>unclassified sequences</taxon>
        <taxon>metagenomes</taxon>
        <taxon>ecological metagenomes</taxon>
    </lineage>
</organism>
<reference evidence="2" key="2">
    <citation type="journal article" date="2014" name="ISME J.">
        <title>Microbial stratification in low pH oxic and suboxic macroscopic growths along an acid mine drainage.</title>
        <authorList>
            <person name="Mendez-Garcia C."/>
            <person name="Mesa V."/>
            <person name="Sprenger R.R."/>
            <person name="Richter M."/>
            <person name="Diez M.S."/>
            <person name="Solano J."/>
            <person name="Bargiela R."/>
            <person name="Golyshina O.V."/>
            <person name="Manteca A."/>
            <person name="Ramos J.L."/>
            <person name="Gallego J.R."/>
            <person name="Llorente I."/>
            <person name="Martins Dos Santos V.A."/>
            <person name="Jensen O.N."/>
            <person name="Pelaez A.I."/>
            <person name="Sanchez J."/>
            <person name="Ferrer M."/>
        </authorList>
    </citation>
    <scope>NUCLEOTIDE SEQUENCE</scope>
</reference>
<evidence type="ECO:0000313" key="2">
    <source>
        <dbReference type="EMBL" id="EQD81225.1"/>
    </source>
</evidence>
<dbReference type="AlphaFoldDB" id="T1DHD6"/>
<protein>
    <submittedName>
        <fullName evidence="2">Squalene/phytoene synthase</fullName>
    </submittedName>
</protein>
<feature type="non-terminal residue" evidence="2">
    <location>
        <position position="190"/>
    </location>
</feature>
<feature type="region of interest" description="Disordered" evidence="1">
    <location>
        <begin position="171"/>
        <end position="190"/>
    </location>
</feature>
<name>T1DHD6_9ZZZZ</name>
<sequence>MPADANDLWYCREKIGPWGTIASLAVQFAPRNEKDRLTGVFALQNEWEAIAASRNARELAPVRLAWWREELQGKREHSTHPVIRLLTMSHAFDSMPIARLHQALGSFLELTQGRNPVEDPQACILLCESRGTFLHWTTLNRMEKIPDPPIQHLAAAVWFIQQLAPLRLQAWSPTQPSGHSGTEDSGESPP</sequence>
<gene>
    <name evidence="2" type="ORF">B1A_00053</name>
</gene>
<comment type="caution">
    <text evidence="2">The sequence shown here is derived from an EMBL/GenBank/DDBJ whole genome shotgun (WGS) entry which is preliminary data.</text>
</comment>
<proteinExistence type="predicted"/>
<evidence type="ECO:0000256" key="1">
    <source>
        <dbReference type="SAM" id="MobiDB-lite"/>
    </source>
</evidence>
<feature type="compositionally biased region" description="Polar residues" evidence="1">
    <location>
        <begin position="171"/>
        <end position="180"/>
    </location>
</feature>